<proteinExistence type="predicted"/>
<dbReference type="InterPro" id="IPR017467">
    <property type="entry name" value="CHP03016_PEP-CTERM"/>
</dbReference>
<evidence type="ECO:0000313" key="3">
    <source>
        <dbReference type="Proteomes" id="UP000199561"/>
    </source>
</evidence>
<protein>
    <submittedName>
        <fullName evidence="2">Uncharacterized protein, PEP-CTERM system associated</fullName>
    </submittedName>
</protein>
<evidence type="ECO:0000313" key="2">
    <source>
        <dbReference type="EMBL" id="SFL83246.1"/>
    </source>
</evidence>
<reference evidence="2 3" key="1">
    <citation type="submission" date="2016-10" db="EMBL/GenBank/DDBJ databases">
        <authorList>
            <person name="de Groot N.N."/>
        </authorList>
    </citation>
    <scope>NUCLEOTIDE SEQUENCE [LARGE SCALE GENOMIC DNA]</scope>
    <source>
        <strain evidence="2 3">Nm146</strain>
    </source>
</reference>
<evidence type="ECO:0000313" key="1">
    <source>
        <dbReference type="EMBL" id="CAE6513035.1"/>
    </source>
</evidence>
<dbReference type="Proteomes" id="UP000601736">
    <property type="component" value="Unassembled WGS sequence"/>
</dbReference>
<gene>
    <name evidence="1" type="ORF">NMYAN_40203</name>
    <name evidence="2" type="ORF">SAMN05421880_10175</name>
</gene>
<reference evidence="1" key="2">
    <citation type="submission" date="2021-02" db="EMBL/GenBank/DDBJ databases">
        <authorList>
            <person name="Han P."/>
        </authorList>
    </citation>
    <scope>NUCLEOTIDE SEQUENCE</scope>
    <source>
        <strain evidence="1">Nitrosomonas nitrosa 18-3D</strain>
    </source>
</reference>
<dbReference type="Proteomes" id="UP000199561">
    <property type="component" value="Unassembled WGS sequence"/>
</dbReference>
<dbReference type="AlphaFoldDB" id="A0A1I4KXB3"/>
<dbReference type="NCBIfam" id="TIGR03016">
    <property type="entry name" value="pepcterm_hypo_1"/>
    <property type="match status" value="1"/>
</dbReference>
<name>A0A1I4KXB3_9PROT</name>
<dbReference type="EMBL" id="FOUF01000001">
    <property type="protein sequence ID" value="SFL83246.1"/>
    <property type="molecule type" value="Genomic_DNA"/>
</dbReference>
<dbReference type="RefSeq" id="WP_090665616.1">
    <property type="nucleotide sequence ID" value="NZ_CAJNAP010000034.1"/>
</dbReference>
<dbReference type="OrthoDB" id="8522878at2"/>
<dbReference type="STRING" id="52442.SAMN05421880_10175"/>
<accession>A0A1I4KXB3</accession>
<dbReference type="EMBL" id="CAJNAP010000034">
    <property type="protein sequence ID" value="CAE6513035.1"/>
    <property type="molecule type" value="Genomic_DNA"/>
</dbReference>
<keyword evidence="3" id="KW-1185">Reference proteome</keyword>
<sequence>MSSSNRNNYRCGFFFLVIFLITGNLLVFPVAAGDWRVEPRLNIIESYTDRLRLREGGSEFITQINPGVQVIGEGRRFNTNLNYMMNNLIYANNSEFSRIRHLLNANATAELIEDRFFVDGRALISQQNAFLFEPQAVDNVNPINRRSISRYSISPYFRHRFKDLASAELRYVYGEVHASGRGFFDNTSDSAIASVNSGSAFRTLGWGLNYSHTQIHRDQLRTIQLERSTGLLRYRLTPQFDLIATGGYERNSFISIRGKSSSPTWTAGFSWVPTERTEIDFAAGQRFFGDTYLASFNHRTRRTTWSLRYNEDITTFGQQALFGSSLATAASLSQLLSGMQNSDAILNQGIPFAFSDPNNFLTNRLFLQKRLEGILAINGRKNTVIFRGFNMSRRAYTGDEEDISLIGAANALLMRNTIQTGGNVSWNHRLTARTSANFNFSYMKIDFLTSDRLDDSLLFMFSLNKQITPNVNGMIGYFHNRRDSNQRGADFSSNTITASLNMNF</sequence>
<dbReference type="SUPFAM" id="SSF56935">
    <property type="entry name" value="Porins"/>
    <property type="match status" value="1"/>
</dbReference>
<organism evidence="2 3">
    <name type="scientific">Nitrosomonas nitrosa</name>
    <dbReference type="NCBI Taxonomy" id="52442"/>
    <lineage>
        <taxon>Bacteria</taxon>
        <taxon>Pseudomonadati</taxon>
        <taxon>Pseudomonadota</taxon>
        <taxon>Betaproteobacteria</taxon>
        <taxon>Nitrosomonadales</taxon>
        <taxon>Nitrosomonadaceae</taxon>
        <taxon>Nitrosomonas</taxon>
    </lineage>
</organism>